<gene>
    <name evidence="4" type="ordered locus">PCC7424_4586</name>
</gene>
<accession>B7KAH4</accession>
<dbReference type="eggNOG" id="COG0287">
    <property type="taxonomic scope" value="Bacteria"/>
</dbReference>
<dbReference type="Gene3D" id="1.10.3660.10">
    <property type="entry name" value="6-phosphogluconate dehydrogenase C-terminal like domain"/>
    <property type="match status" value="1"/>
</dbReference>
<sequence>MTNKKKFLSSLVIGGSGAVGHLFVQKLRETFPALKLSVLDLVKPQHPIDNVRYEYDLDNYIEDFKEFDLVILALPETAALTVLQDLKKWLNSDTLVVDTLSVKSTICSKVESLALDVEYLSINPMFAPSLGFSNQTVVVVPLQTGDKTSIFLSLLRNWGATVKELTANEHDRATAQLQSLTHSTIMAFGLALIKGGYDIKQLLSIAPPPHKVMLSLIARIISGSPDVYREIQISNPYASNVRENLADSVNLIDNLIAQGSQADFADLFDKFEVLLADERYFLTEQCKLLFKELR</sequence>
<dbReference type="Pfam" id="PF02153">
    <property type="entry name" value="PDH_N"/>
    <property type="match status" value="1"/>
</dbReference>
<protein>
    <submittedName>
        <fullName evidence="4">Prephenate dehydrogenase</fullName>
    </submittedName>
</protein>
<feature type="domain" description="Prephenate/arogenate dehydrogenase" evidence="3">
    <location>
        <begin position="8"/>
        <end position="286"/>
    </location>
</feature>
<dbReference type="GO" id="GO:0008977">
    <property type="term" value="F:prephenate dehydrogenase (NAD+) activity"/>
    <property type="evidence" value="ECO:0007669"/>
    <property type="project" value="InterPro"/>
</dbReference>
<dbReference type="Gene3D" id="3.40.50.720">
    <property type="entry name" value="NAD(P)-binding Rossmann-like Domain"/>
    <property type="match status" value="1"/>
</dbReference>
<keyword evidence="5" id="KW-1185">Reference proteome</keyword>
<reference evidence="5" key="1">
    <citation type="journal article" date="2011" name="MBio">
        <title>Novel metabolic attributes of the genus Cyanothece, comprising a group of unicellular nitrogen-fixing Cyanobacteria.</title>
        <authorList>
            <person name="Bandyopadhyay A."/>
            <person name="Elvitigala T."/>
            <person name="Welsh E."/>
            <person name="Stockel J."/>
            <person name="Liberton M."/>
            <person name="Min H."/>
            <person name="Sherman L.A."/>
            <person name="Pakrasi H.B."/>
        </authorList>
    </citation>
    <scope>NUCLEOTIDE SEQUENCE [LARGE SCALE GENOMIC DNA]</scope>
    <source>
        <strain evidence="5">PCC 7424</strain>
    </source>
</reference>
<dbReference type="EMBL" id="CP001291">
    <property type="protein sequence ID" value="ACK72948.1"/>
    <property type="molecule type" value="Genomic_DNA"/>
</dbReference>
<dbReference type="InterPro" id="IPR046826">
    <property type="entry name" value="PDH_N"/>
</dbReference>
<dbReference type="GO" id="GO:0070403">
    <property type="term" value="F:NAD+ binding"/>
    <property type="evidence" value="ECO:0007669"/>
    <property type="project" value="InterPro"/>
</dbReference>
<comment type="similarity">
    <text evidence="1">Belongs to the prephenate/arogenate dehydrogenase family.</text>
</comment>
<dbReference type="InterPro" id="IPR003099">
    <property type="entry name" value="Prephen_DH"/>
</dbReference>
<dbReference type="GO" id="GO:0004665">
    <property type="term" value="F:prephenate dehydrogenase (NADP+) activity"/>
    <property type="evidence" value="ECO:0007669"/>
    <property type="project" value="InterPro"/>
</dbReference>
<keyword evidence="2" id="KW-0560">Oxidoreductase</keyword>
<dbReference type="STRING" id="65393.PCC7424_4586"/>
<dbReference type="PANTHER" id="PTHR21363:SF0">
    <property type="entry name" value="PREPHENATE DEHYDROGENASE [NADP(+)]"/>
    <property type="match status" value="1"/>
</dbReference>
<dbReference type="KEGG" id="cyc:PCC7424_4586"/>
<dbReference type="PANTHER" id="PTHR21363">
    <property type="entry name" value="PREPHENATE DEHYDROGENASE"/>
    <property type="match status" value="1"/>
</dbReference>
<dbReference type="RefSeq" id="WP_015956531.1">
    <property type="nucleotide sequence ID" value="NC_011729.1"/>
</dbReference>
<dbReference type="PROSITE" id="PS51176">
    <property type="entry name" value="PDH_ADH"/>
    <property type="match status" value="1"/>
</dbReference>
<dbReference type="InterPro" id="IPR050812">
    <property type="entry name" value="Preph/Arog_dehydrog"/>
</dbReference>
<evidence type="ECO:0000313" key="5">
    <source>
        <dbReference type="Proteomes" id="UP000002384"/>
    </source>
</evidence>
<dbReference type="InterPro" id="IPR008927">
    <property type="entry name" value="6-PGluconate_DH-like_C_sf"/>
</dbReference>
<evidence type="ECO:0000256" key="1">
    <source>
        <dbReference type="ARBA" id="ARBA00007964"/>
    </source>
</evidence>
<dbReference type="HOGENOM" id="CLU_036672_1_1_3"/>
<dbReference type="AlphaFoldDB" id="B7KAH4"/>
<dbReference type="InterPro" id="IPR036291">
    <property type="entry name" value="NAD(P)-bd_dom_sf"/>
</dbReference>
<dbReference type="SUPFAM" id="SSF48179">
    <property type="entry name" value="6-phosphogluconate dehydrogenase C-terminal domain-like"/>
    <property type="match status" value="1"/>
</dbReference>
<dbReference type="InterPro" id="IPR046825">
    <property type="entry name" value="PDH_C"/>
</dbReference>
<dbReference type="SUPFAM" id="SSF51735">
    <property type="entry name" value="NAD(P)-binding Rossmann-fold domains"/>
    <property type="match status" value="1"/>
</dbReference>
<evidence type="ECO:0000259" key="3">
    <source>
        <dbReference type="PROSITE" id="PS51176"/>
    </source>
</evidence>
<name>B7KAH4_GLOC7</name>
<organism evidence="4 5">
    <name type="scientific">Gloeothece citriformis (strain PCC 7424)</name>
    <name type="common">Cyanothece sp. (strain PCC 7424)</name>
    <dbReference type="NCBI Taxonomy" id="65393"/>
    <lineage>
        <taxon>Bacteria</taxon>
        <taxon>Bacillati</taxon>
        <taxon>Cyanobacteriota</taxon>
        <taxon>Cyanophyceae</taxon>
        <taxon>Oscillatoriophycideae</taxon>
        <taxon>Chroococcales</taxon>
        <taxon>Aphanothecaceae</taxon>
        <taxon>Gloeothece</taxon>
        <taxon>Gloeothece citriformis</taxon>
    </lineage>
</organism>
<dbReference type="Proteomes" id="UP000002384">
    <property type="component" value="Chromosome"/>
</dbReference>
<dbReference type="Pfam" id="PF20463">
    <property type="entry name" value="PDH_C"/>
    <property type="match status" value="1"/>
</dbReference>
<evidence type="ECO:0000256" key="2">
    <source>
        <dbReference type="ARBA" id="ARBA00023002"/>
    </source>
</evidence>
<dbReference type="OrthoDB" id="1522519at2"/>
<dbReference type="GO" id="GO:0006571">
    <property type="term" value="P:tyrosine biosynthetic process"/>
    <property type="evidence" value="ECO:0007669"/>
    <property type="project" value="InterPro"/>
</dbReference>
<proteinExistence type="inferred from homology"/>
<evidence type="ECO:0000313" key="4">
    <source>
        <dbReference type="EMBL" id="ACK72948.1"/>
    </source>
</evidence>